<accession>A0AAU7UA96</accession>
<protein>
    <submittedName>
        <fullName evidence="3">Ribonuclease domain-containing protein</fullName>
    </submittedName>
</protein>
<evidence type="ECO:0000313" key="3">
    <source>
        <dbReference type="EMBL" id="XBV85308.1"/>
    </source>
</evidence>
<dbReference type="Pfam" id="PF00545">
    <property type="entry name" value="Ribonuclease"/>
    <property type="match status" value="1"/>
</dbReference>
<sequence length="135" mass="14933">MHFRVVGLLTVLTLVACQKPAGQAGAVQVSPQTRATSVRDPFSGLPWISRAALPPEGRQTLQRIEAGGPFPYARDGVVFQNREGRLPRQPAGRYHEYTVRTPGSRDRGARRIICAAVPECYYTADHYASFARIRP</sequence>
<dbReference type="SUPFAM" id="SSF53933">
    <property type="entry name" value="Microbial ribonucleases"/>
    <property type="match status" value="1"/>
</dbReference>
<dbReference type="EMBL" id="CP158299">
    <property type="protein sequence ID" value="XBV85308.1"/>
    <property type="molecule type" value="Genomic_DNA"/>
</dbReference>
<gene>
    <name evidence="3" type="ORF">ABOD76_18005</name>
</gene>
<dbReference type="GO" id="GO:0003723">
    <property type="term" value="F:RNA binding"/>
    <property type="evidence" value="ECO:0007669"/>
    <property type="project" value="InterPro"/>
</dbReference>
<dbReference type="GO" id="GO:0016787">
    <property type="term" value="F:hydrolase activity"/>
    <property type="evidence" value="ECO:0007669"/>
    <property type="project" value="UniProtKB-KW"/>
</dbReference>
<dbReference type="AlphaFoldDB" id="A0AAU7UA96"/>
<dbReference type="PROSITE" id="PS51257">
    <property type="entry name" value="PROKAR_LIPOPROTEIN"/>
    <property type="match status" value="1"/>
</dbReference>
<evidence type="ECO:0000256" key="1">
    <source>
        <dbReference type="ARBA" id="ARBA00022722"/>
    </source>
</evidence>
<name>A0AAU7UA96_9DEIO</name>
<proteinExistence type="predicted"/>
<dbReference type="Gene3D" id="3.10.450.30">
    <property type="entry name" value="Microbial ribonucleases"/>
    <property type="match status" value="1"/>
</dbReference>
<keyword evidence="2" id="KW-0378">Hydrolase</keyword>
<dbReference type="KEGG" id="dsc:ABOD76_18005"/>
<dbReference type="InterPro" id="IPR000026">
    <property type="entry name" value="N1-like"/>
</dbReference>
<keyword evidence="1" id="KW-0540">Nuclease</keyword>
<dbReference type="RefSeq" id="WP_350243345.1">
    <property type="nucleotide sequence ID" value="NZ_CP158299.1"/>
</dbReference>
<evidence type="ECO:0000256" key="2">
    <source>
        <dbReference type="ARBA" id="ARBA00022801"/>
    </source>
</evidence>
<dbReference type="InterPro" id="IPR016191">
    <property type="entry name" value="Ribonuclease/ribotoxin"/>
</dbReference>
<organism evidence="3">
    <name type="scientific">Deinococcus sonorensis KR-87</name>
    <dbReference type="NCBI Taxonomy" id="694439"/>
    <lineage>
        <taxon>Bacteria</taxon>
        <taxon>Thermotogati</taxon>
        <taxon>Deinococcota</taxon>
        <taxon>Deinococci</taxon>
        <taxon>Deinococcales</taxon>
        <taxon>Deinococcaceae</taxon>
        <taxon>Deinococcus</taxon>
    </lineage>
</organism>
<reference evidence="3" key="1">
    <citation type="submission" date="2024-06" db="EMBL/GenBank/DDBJ databases">
        <title>Draft Genome Sequence of Deinococcus sonorensis Type Strain KR-87, a Biofilm Producing Representative of the Genus Deinococcus.</title>
        <authorList>
            <person name="Boren L.S."/>
            <person name="Grosso R.A."/>
            <person name="Hugenberg-Cox A.N."/>
            <person name="Hill J.T.E."/>
            <person name="Albert C.M."/>
            <person name="Tuohy J.M."/>
        </authorList>
    </citation>
    <scope>NUCLEOTIDE SEQUENCE</scope>
    <source>
        <strain evidence="3">KR-87</strain>
    </source>
</reference>
<dbReference type="GO" id="GO:0004521">
    <property type="term" value="F:RNA endonuclease activity"/>
    <property type="evidence" value="ECO:0007669"/>
    <property type="project" value="InterPro"/>
</dbReference>